<dbReference type="Proteomes" id="UP001162001">
    <property type="component" value="Segment"/>
</dbReference>
<accession>A0A7D3V5E4</accession>
<dbReference type="EMBL" id="MT418680">
    <property type="protein sequence ID" value="QKF93915.1"/>
    <property type="molecule type" value="Genomic_DNA"/>
</dbReference>
<sequence length="198" mass="22983">MDKFNGHVIVFDFDGVLAYNLQFYNGVITTLKNLYNNGLLICLASFNYYAIDIIKFHGIDYVFSAWRCGRSDLTPIKHSLDNETEDSYITNNKIMTKADQIVSMISELFNKNKIPEQEFPSIFTYPKIIFFDDDNGNINDAMNCFDLNCWAINVNPQYGIPKNIFKAIEYIVDYWETNPLVDKKKSNIYESLNEIVND</sequence>
<protein>
    <submittedName>
        <fullName evidence="1">HAD hydrolase</fullName>
    </submittedName>
</protein>
<dbReference type="GO" id="GO:0016787">
    <property type="term" value="F:hydrolase activity"/>
    <property type="evidence" value="ECO:0007669"/>
    <property type="project" value="UniProtKB-KW"/>
</dbReference>
<reference evidence="1 2" key="1">
    <citation type="submission" date="2020-04" db="EMBL/GenBank/DDBJ databases">
        <title>Advantages and limits of metagenomic assembly and binning of a giant virus.</title>
        <authorList>
            <person name="Schulz F."/>
            <person name="Andreani J."/>
            <person name="Francis R."/>
            <person name="Boudjemaa H."/>
            <person name="Bou Khalil J.Y."/>
            <person name="Lee J."/>
            <person name="La Scola B."/>
            <person name="Woyke T."/>
        </authorList>
    </citation>
    <scope>NUCLEOTIDE SEQUENCE [LARGE SCALE GENOMIC DNA]</scope>
    <source>
        <strain evidence="1 2">FV1/VV64</strain>
    </source>
</reference>
<dbReference type="InterPro" id="IPR036412">
    <property type="entry name" value="HAD-like_sf"/>
</dbReference>
<keyword evidence="2" id="KW-1185">Reference proteome</keyword>
<gene>
    <name evidence="1" type="ORF">Fadolivirus_1_457</name>
</gene>
<keyword evidence="1" id="KW-0378">Hydrolase</keyword>
<dbReference type="Gene3D" id="3.40.50.1000">
    <property type="entry name" value="HAD superfamily/HAD-like"/>
    <property type="match status" value="1"/>
</dbReference>
<organism evidence="1 2">
    <name type="scientific">Fadolivirus FV1/VV64</name>
    <dbReference type="NCBI Taxonomy" id="3070911"/>
    <lineage>
        <taxon>Viruses</taxon>
        <taxon>Varidnaviria</taxon>
        <taxon>Bamfordvirae</taxon>
        <taxon>Nucleocytoviricota</taxon>
        <taxon>Megaviricetes</taxon>
        <taxon>Imitervirales</taxon>
        <taxon>Mimiviridae</taxon>
        <taxon>Klosneuvirinae</taxon>
        <taxon>Fadolivirus</taxon>
        <taxon>Fadolivirus algeromassiliense</taxon>
    </lineage>
</organism>
<evidence type="ECO:0000313" key="2">
    <source>
        <dbReference type="Proteomes" id="UP001162001"/>
    </source>
</evidence>
<name>A0A7D3V5E4_9VIRU</name>
<evidence type="ECO:0000313" key="1">
    <source>
        <dbReference type="EMBL" id="QKF93915.1"/>
    </source>
</evidence>
<proteinExistence type="predicted"/>
<dbReference type="SUPFAM" id="SSF56784">
    <property type="entry name" value="HAD-like"/>
    <property type="match status" value="1"/>
</dbReference>
<dbReference type="InterPro" id="IPR023214">
    <property type="entry name" value="HAD_sf"/>
</dbReference>